<gene>
    <name evidence="1" type="ORF">CUNI_LOCUS12189</name>
</gene>
<evidence type="ECO:0000313" key="1">
    <source>
        <dbReference type="EMBL" id="CAG5126631.1"/>
    </source>
</evidence>
<dbReference type="Proteomes" id="UP000678393">
    <property type="component" value="Unassembled WGS sequence"/>
</dbReference>
<dbReference type="OrthoDB" id="6146581at2759"/>
<dbReference type="EMBL" id="CAJHNH020002409">
    <property type="protein sequence ID" value="CAG5126631.1"/>
    <property type="molecule type" value="Genomic_DNA"/>
</dbReference>
<dbReference type="SMART" id="SM00209">
    <property type="entry name" value="TSP1"/>
    <property type="match status" value="2"/>
</dbReference>
<evidence type="ECO:0000313" key="2">
    <source>
        <dbReference type="Proteomes" id="UP000678393"/>
    </source>
</evidence>
<feature type="non-terminal residue" evidence="1">
    <location>
        <position position="1"/>
    </location>
</feature>
<dbReference type="AlphaFoldDB" id="A0A8S3ZI91"/>
<dbReference type="InterPro" id="IPR000884">
    <property type="entry name" value="TSP1_rpt"/>
</dbReference>
<comment type="caution">
    <text evidence="1">The sequence shown here is derived from an EMBL/GenBank/DDBJ whole genome shotgun (WGS) entry which is preliminary data.</text>
</comment>
<proteinExistence type="predicted"/>
<feature type="non-terminal residue" evidence="1">
    <location>
        <position position="144"/>
    </location>
</feature>
<organism evidence="1 2">
    <name type="scientific">Candidula unifasciata</name>
    <dbReference type="NCBI Taxonomy" id="100452"/>
    <lineage>
        <taxon>Eukaryota</taxon>
        <taxon>Metazoa</taxon>
        <taxon>Spiralia</taxon>
        <taxon>Lophotrochozoa</taxon>
        <taxon>Mollusca</taxon>
        <taxon>Gastropoda</taxon>
        <taxon>Heterobranchia</taxon>
        <taxon>Euthyneura</taxon>
        <taxon>Panpulmonata</taxon>
        <taxon>Eupulmonata</taxon>
        <taxon>Stylommatophora</taxon>
        <taxon>Helicina</taxon>
        <taxon>Helicoidea</taxon>
        <taxon>Geomitridae</taxon>
        <taxon>Candidula</taxon>
    </lineage>
</organism>
<protein>
    <submittedName>
        <fullName evidence="1">Uncharacterized protein</fullName>
    </submittedName>
</protein>
<name>A0A8S3ZI91_9EUPU</name>
<keyword evidence="2" id="KW-1185">Reference proteome</keyword>
<dbReference type="PROSITE" id="PS50092">
    <property type="entry name" value="TSP1"/>
    <property type="match status" value="1"/>
</dbReference>
<accession>A0A8S3ZI91</accession>
<sequence>EFTSAGKEAARSMEPEKEGHVGLDSHFDVGAILCEKYGEWSKWSACSRKCEQTRVRQCRVIEECGKSWVKEKRTCTRENGACSTLSYKVIGMQKRNRLIEELLYDLLYASWTPWGPCSRSCRQRRQRKCKYKAICIRSYIQVCP</sequence>
<reference evidence="1" key="1">
    <citation type="submission" date="2021-04" db="EMBL/GenBank/DDBJ databases">
        <authorList>
            <consortium name="Molecular Ecology Group"/>
        </authorList>
    </citation>
    <scope>NUCLEOTIDE SEQUENCE</scope>
</reference>